<evidence type="ECO:0000313" key="3">
    <source>
        <dbReference type="Proteomes" id="UP000594688"/>
    </source>
</evidence>
<gene>
    <name evidence="2" type="ORF">G3M70_01025</name>
</gene>
<organism evidence="2 3">
    <name type="scientific">Candidatus Nitronauta litoralis</name>
    <dbReference type="NCBI Taxonomy" id="2705533"/>
    <lineage>
        <taxon>Bacteria</taxon>
        <taxon>Pseudomonadati</taxon>
        <taxon>Nitrospinota/Tectimicrobiota group</taxon>
        <taxon>Nitrospinota</taxon>
        <taxon>Nitrospinia</taxon>
        <taxon>Nitrospinales</taxon>
        <taxon>Nitrospinaceae</taxon>
        <taxon>Candidatus Nitronauta</taxon>
    </lineage>
</organism>
<dbReference type="PANTHER" id="PTHR43679">
    <property type="entry name" value="OCTANOYLTRANSFERASE LIPM-RELATED"/>
    <property type="match status" value="1"/>
</dbReference>
<dbReference type="CDD" id="cd16443">
    <property type="entry name" value="LplA"/>
    <property type="match status" value="1"/>
</dbReference>
<evidence type="ECO:0000313" key="2">
    <source>
        <dbReference type="EMBL" id="QPJ60545.1"/>
    </source>
</evidence>
<feature type="domain" description="BPL/LPL catalytic" evidence="1">
    <location>
        <begin position="33"/>
        <end position="247"/>
    </location>
</feature>
<name>A0A7T0FYI2_9BACT</name>
<dbReference type="InterPro" id="IPR050664">
    <property type="entry name" value="Octanoyltrans_LipM/LipL"/>
</dbReference>
<sequence length="267" mass="29809">MIMVDWRLIKDGQLNGKCNMAVDHALLIACDELSTQPTLRLYGWNQPTITVGHSQNIEHDIDLGRAQKMGVEIVRRPTGGRALWHGSEVTYSVVAPLGTPGLGHHLKDIFESISRYLISGLVRLGVPETILEFQTGGNRSRGPERSSACFAELHFGEITAGGKKLIGSAQRRTQHAFLQHGSILIGEDFDRFTRVCRYENKEKRRQACQRLRKTSTNLQQVLQAPVNFEAVVPSLLEGFRDEANIQLQPEKLTSKECALRDAILRGS</sequence>
<evidence type="ECO:0000259" key="1">
    <source>
        <dbReference type="PROSITE" id="PS51733"/>
    </source>
</evidence>
<dbReference type="PANTHER" id="PTHR43679:SF2">
    <property type="entry name" value="OCTANOYL-[GCVH]:PROTEIN N-OCTANOYLTRANSFERASE"/>
    <property type="match status" value="1"/>
</dbReference>
<dbReference type="EMBL" id="CP048685">
    <property type="protein sequence ID" value="QPJ60545.1"/>
    <property type="molecule type" value="Genomic_DNA"/>
</dbReference>
<dbReference type="Pfam" id="PF21948">
    <property type="entry name" value="LplA-B_cat"/>
    <property type="match status" value="1"/>
</dbReference>
<reference evidence="2 3" key="1">
    <citation type="submission" date="2020-02" db="EMBL/GenBank/DDBJ databases">
        <title>Genomic and physiological characterization of two novel Nitrospinaceae genera.</title>
        <authorList>
            <person name="Mueller A.J."/>
            <person name="Jung M.-Y."/>
            <person name="Strachan C.R."/>
            <person name="Herbold C.W."/>
            <person name="Kirkegaard R.H."/>
            <person name="Daims H."/>
        </authorList>
    </citation>
    <scope>NUCLEOTIDE SEQUENCE [LARGE SCALE GENOMIC DNA]</scope>
    <source>
        <strain evidence="2">EB</strain>
    </source>
</reference>
<accession>A0A7T0FYI2</accession>
<dbReference type="Gene3D" id="3.30.930.10">
    <property type="entry name" value="Bira Bifunctional Protein, Domain 2"/>
    <property type="match status" value="1"/>
</dbReference>
<keyword evidence="2" id="KW-0436">Ligase</keyword>
<dbReference type="AlphaFoldDB" id="A0A7T0FYI2"/>
<protein>
    <submittedName>
        <fullName evidence="2">Lipoate--protein ligase family protein</fullName>
    </submittedName>
</protein>
<dbReference type="Proteomes" id="UP000594688">
    <property type="component" value="Chromosome"/>
</dbReference>
<dbReference type="InterPro" id="IPR045864">
    <property type="entry name" value="aa-tRNA-synth_II/BPL/LPL"/>
</dbReference>
<dbReference type="PROSITE" id="PS51733">
    <property type="entry name" value="BPL_LPL_CATALYTIC"/>
    <property type="match status" value="1"/>
</dbReference>
<dbReference type="GO" id="GO:0016874">
    <property type="term" value="F:ligase activity"/>
    <property type="evidence" value="ECO:0007669"/>
    <property type="project" value="UniProtKB-KW"/>
</dbReference>
<dbReference type="InterPro" id="IPR004143">
    <property type="entry name" value="BPL_LPL_catalytic"/>
</dbReference>
<proteinExistence type="predicted"/>
<dbReference type="SUPFAM" id="SSF55681">
    <property type="entry name" value="Class II aaRS and biotin synthetases"/>
    <property type="match status" value="1"/>
</dbReference>
<dbReference type="KEGG" id="nli:G3M70_01025"/>